<evidence type="ECO:0000256" key="5">
    <source>
        <dbReference type="ARBA" id="ARBA00023136"/>
    </source>
</evidence>
<feature type="transmembrane region" description="Helical" evidence="6">
    <location>
        <begin position="223"/>
        <end position="247"/>
    </location>
</feature>
<dbReference type="PANTHER" id="PTHR30250:SF21">
    <property type="entry name" value="LIPID II FLIPPASE MURJ"/>
    <property type="match status" value="1"/>
</dbReference>
<keyword evidence="5 6" id="KW-0472">Membrane</keyword>
<dbReference type="InterPro" id="IPR024923">
    <property type="entry name" value="PG_synth_SpoVB"/>
</dbReference>
<dbReference type="EMBL" id="JACOOQ010000020">
    <property type="protein sequence ID" value="MBC5640963.1"/>
    <property type="molecule type" value="Genomic_DNA"/>
</dbReference>
<feature type="transmembrane region" description="Helical" evidence="6">
    <location>
        <begin position="47"/>
        <end position="68"/>
    </location>
</feature>
<comment type="subcellular location">
    <subcellularLocation>
        <location evidence="1">Cell membrane</location>
        <topology evidence="1">Multi-pass membrane protein</topology>
    </subcellularLocation>
</comment>
<keyword evidence="4 6" id="KW-1133">Transmembrane helix</keyword>
<feature type="transmembrane region" description="Helical" evidence="6">
    <location>
        <begin position="321"/>
        <end position="345"/>
    </location>
</feature>
<name>A0A8I0A6G3_9CLOT</name>
<dbReference type="Proteomes" id="UP000662088">
    <property type="component" value="Unassembled WGS sequence"/>
</dbReference>
<dbReference type="InterPro" id="IPR050833">
    <property type="entry name" value="Poly_Biosynth_Transport"/>
</dbReference>
<feature type="transmembrane region" description="Helical" evidence="6">
    <location>
        <begin position="160"/>
        <end position="179"/>
    </location>
</feature>
<feature type="transmembrane region" description="Helical" evidence="6">
    <location>
        <begin position="119"/>
        <end position="139"/>
    </location>
</feature>
<evidence type="ECO:0000313" key="8">
    <source>
        <dbReference type="Proteomes" id="UP000662088"/>
    </source>
</evidence>
<dbReference type="RefSeq" id="WP_022211393.1">
    <property type="nucleotide sequence ID" value="NZ_JACOOQ010000020.1"/>
</dbReference>
<evidence type="ECO:0000313" key="7">
    <source>
        <dbReference type="EMBL" id="MBC5640963.1"/>
    </source>
</evidence>
<evidence type="ECO:0000256" key="4">
    <source>
        <dbReference type="ARBA" id="ARBA00022989"/>
    </source>
</evidence>
<feature type="transmembrane region" description="Helical" evidence="6">
    <location>
        <begin position="88"/>
        <end position="113"/>
    </location>
</feature>
<dbReference type="GO" id="GO:0005886">
    <property type="term" value="C:plasma membrane"/>
    <property type="evidence" value="ECO:0007669"/>
    <property type="project" value="UniProtKB-SubCell"/>
</dbReference>
<dbReference type="PANTHER" id="PTHR30250">
    <property type="entry name" value="PST FAMILY PREDICTED COLANIC ACID TRANSPORTER"/>
    <property type="match status" value="1"/>
</dbReference>
<organism evidence="7 8">
    <name type="scientific">Clostridium lentum</name>
    <dbReference type="NCBI Taxonomy" id="2763037"/>
    <lineage>
        <taxon>Bacteria</taxon>
        <taxon>Bacillati</taxon>
        <taxon>Bacillota</taxon>
        <taxon>Clostridia</taxon>
        <taxon>Eubacteriales</taxon>
        <taxon>Clostridiaceae</taxon>
        <taxon>Clostridium</taxon>
    </lineage>
</organism>
<sequence>MKKQSLIKGSIILGLAGIIAKFLGFFFRWPLIMLIGDTGIGYYQLSYPLYMFFVAMASGVPIAISKMISEKNAVGDIEGSYEVVKESVYLMATLGIGTSLLLFFLAKPIISFLKWNSKSYYSLIAISFAPMMISFVNVFRGFFQGMQNMTHTGVSQILEQMGRVIVGVGMAIILLPKGIEYSAGGASLGAAGGGILALAYLYIKYSEVRKENGIKKVKSNPEVLNKILQIAIPISIGTTVGTIMSLIDSILVPQKLLLSGISEANATILYGQLTGKASVLVNIPLTISMAIGTSLIPIIAESFILNKKKSMESKINMSMKLSTVIAFPSTLGLFFLAEPIMKLIFFKNYQGIEILRYLSLSIPFIIITQTSTSVLQASNHYIRPVINLFIGCLVKVLLTWYLVPIPKINIYGAVIASIGAYITVAMLNMISLKGKLKVTIDYYNCFFKPLAAALAMSAGVVMTYVKVMKSIESDSISCLLAIFVGIIIYMIAIMLLKVFRLEDIKGRLVKK</sequence>
<feature type="transmembrane region" description="Helical" evidence="6">
    <location>
        <begin position="12"/>
        <end position="35"/>
    </location>
</feature>
<dbReference type="CDD" id="cd13124">
    <property type="entry name" value="MATE_SpoVB_like"/>
    <property type="match status" value="1"/>
</dbReference>
<dbReference type="AlphaFoldDB" id="A0A8I0A6G3"/>
<evidence type="ECO:0000256" key="2">
    <source>
        <dbReference type="ARBA" id="ARBA00022475"/>
    </source>
</evidence>
<feature type="transmembrane region" description="Helical" evidence="6">
    <location>
        <begin position="357"/>
        <end position="378"/>
    </location>
</feature>
<feature type="transmembrane region" description="Helical" evidence="6">
    <location>
        <begin position="442"/>
        <end position="467"/>
    </location>
</feature>
<dbReference type="InterPro" id="IPR002797">
    <property type="entry name" value="Polysacc_synth"/>
</dbReference>
<dbReference type="PIRSF" id="PIRSF038958">
    <property type="entry name" value="PG_synth_SpoVB"/>
    <property type="match status" value="1"/>
</dbReference>
<comment type="caution">
    <text evidence="7">The sequence shown here is derived from an EMBL/GenBank/DDBJ whole genome shotgun (WGS) entry which is preliminary data.</text>
</comment>
<feature type="transmembrane region" description="Helical" evidence="6">
    <location>
        <begin position="479"/>
        <end position="499"/>
    </location>
</feature>
<dbReference type="Pfam" id="PF01943">
    <property type="entry name" value="Polysacc_synt"/>
    <property type="match status" value="1"/>
</dbReference>
<feature type="transmembrane region" description="Helical" evidence="6">
    <location>
        <begin position="185"/>
        <end position="203"/>
    </location>
</feature>
<feature type="transmembrane region" description="Helical" evidence="6">
    <location>
        <begin position="385"/>
        <end position="403"/>
    </location>
</feature>
<keyword evidence="3 6" id="KW-0812">Transmembrane</keyword>
<feature type="transmembrane region" description="Helical" evidence="6">
    <location>
        <begin position="279"/>
        <end position="300"/>
    </location>
</feature>
<proteinExistence type="predicted"/>
<keyword evidence="2" id="KW-1003">Cell membrane</keyword>
<keyword evidence="8" id="KW-1185">Reference proteome</keyword>
<gene>
    <name evidence="7" type="ORF">H8R92_11105</name>
</gene>
<evidence type="ECO:0000256" key="1">
    <source>
        <dbReference type="ARBA" id="ARBA00004651"/>
    </source>
</evidence>
<protein>
    <submittedName>
        <fullName evidence="7">Polysaccharide biosynthesis protein</fullName>
    </submittedName>
</protein>
<reference evidence="7" key="1">
    <citation type="submission" date="2020-08" db="EMBL/GenBank/DDBJ databases">
        <title>Genome public.</title>
        <authorList>
            <person name="Liu C."/>
            <person name="Sun Q."/>
        </authorList>
    </citation>
    <scope>NUCLEOTIDE SEQUENCE</scope>
    <source>
        <strain evidence="7">NSJ-42</strain>
    </source>
</reference>
<accession>A0A8I0A6G3</accession>
<evidence type="ECO:0000256" key="3">
    <source>
        <dbReference type="ARBA" id="ARBA00022692"/>
    </source>
</evidence>
<feature type="transmembrane region" description="Helical" evidence="6">
    <location>
        <begin position="409"/>
        <end position="430"/>
    </location>
</feature>
<evidence type="ECO:0000256" key="6">
    <source>
        <dbReference type="SAM" id="Phobius"/>
    </source>
</evidence>